<organism evidence="2 3">
    <name type="scientific">Tribonema minus</name>
    <dbReference type="NCBI Taxonomy" id="303371"/>
    <lineage>
        <taxon>Eukaryota</taxon>
        <taxon>Sar</taxon>
        <taxon>Stramenopiles</taxon>
        <taxon>Ochrophyta</taxon>
        <taxon>PX clade</taxon>
        <taxon>Xanthophyceae</taxon>
        <taxon>Tribonematales</taxon>
        <taxon>Tribonemataceae</taxon>
        <taxon>Tribonema</taxon>
    </lineage>
</organism>
<feature type="signal peptide" evidence="1">
    <location>
        <begin position="1"/>
        <end position="32"/>
    </location>
</feature>
<reference evidence="2" key="1">
    <citation type="submission" date="2021-02" db="EMBL/GenBank/DDBJ databases">
        <title>First Annotated Genome of the Yellow-green Alga Tribonema minus.</title>
        <authorList>
            <person name="Mahan K.M."/>
        </authorList>
    </citation>
    <scope>NUCLEOTIDE SEQUENCE</scope>
    <source>
        <strain evidence="2">UTEX B ZZ1240</strain>
    </source>
</reference>
<dbReference type="EMBL" id="JAFCMP010000035">
    <property type="protein sequence ID" value="KAG5190305.1"/>
    <property type="molecule type" value="Genomic_DNA"/>
</dbReference>
<protein>
    <submittedName>
        <fullName evidence="2">Uncharacterized protein</fullName>
    </submittedName>
</protein>
<comment type="caution">
    <text evidence="2">The sequence shown here is derived from an EMBL/GenBank/DDBJ whole genome shotgun (WGS) entry which is preliminary data.</text>
</comment>
<evidence type="ECO:0000313" key="3">
    <source>
        <dbReference type="Proteomes" id="UP000664859"/>
    </source>
</evidence>
<feature type="chain" id="PRO_5032465371" evidence="1">
    <location>
        <begin position="33"/>
        <end position="261"/>
    </location>
</feature>
<keyword evidence="1" id="KW-0732">Signal</keyword>
<name>A0A835ZB01_9STRA</name>
<dbReference type="AlphaFoldDB" id="A0A835ZB01"/>
<dbReference type="Proteomes" id="UP000664859">
    <property type="component" value="Unassembled WGS sequence"/>
</dbReference>
<gene>
    <name evidence="2" type="ORF">JKP88DRAFT_298901</name>
</gene>
<proteinExistence type="predicted"/>
<evidence type="ECO:0000313" key="2">
    <source>
        <dbReference type="EMBL" id="KAG5190305.1"/>
    </source>
</evidence>
<accession>A0A835ZB01</accession>
<sequence>MACLARKRPGLLLRYALCVSAVMLLRSPAATAATPSCTTGAELVKVGNTTAVCLIVNPLDYDTATNYSQISIFPAADSFSRFVIPGSWSAEYAASGTQTDPLLQKYGKDVAFHVESNGVASFQKSFRQASLGITFPLFTAIINVDRGNITSITWDDGCHFCARQFCQANTFNFAGTNTTADGQALGGKDCYYEDAKSCVNASGQVSDACQLEVYVVWSGTDRDGIFFQSQQKRLGLFAGPTVGQYLKTAEGTFNNAYDRLT</sequence>
<dbReference type="OrthoDB" id="188293at2759"/>
<keyword evidence="3" id="KW-1185">Reference proteome</keyword>
<evidence type="ECO:0000256" key="1">
    <source>
        <dbReference type="SAM" id="SignalP"/>
    </source>
</evidence>